<dbReference type="InterPro" id="IPR003594">
    <property type="entry name" value="HATPase_dom"/>
</dbReference>
<dbReference type="SUPFAM" id="SSF47384">
    <property type="entry name" value="Homodimeric domain of signal transducing histidine kinase"/>
    <property type="match status" value="1"/>
</dbReference>
<protein>
    <recommendedName>
        <fullName evidence="3">Chemotaxis protein CheA</fullName>
        <ecNumber evidence="2">2.7.13.3</ecNumber>
    </recommendedName>
</protein>
<dbReference type="PRINTS" id="PR00344">
    <property type="entry name" value="BCTRLSENSOR"/>
</dbReference>
<name>U7D5Q7_9BACT</name>
<evidence type="ECO:0000256" key="4">
    <source>
        <dbReference type="ARBA" id="ARBA00022500"/>
    </source>
</evidence>
<dbReference type="SMART" id="SM00073">
    <property type="entry name" value="HPT"/>
    <property type="match status" value="1"/>
</dbReference>
<evidence type="ECO:0000256" key="11">
    <source>
        <dbReference type="ARBA" id="ARBA00035100"/>
    </source>
</evidence>
<dbReference type="EC" id="2.7.13.3" evidence="2"/>
<dbReference type="Pfam" id="PF00072">
    <property type="entry name" value="Response_reg"/>
    <property type="match status" value="1"/>
</dbReference>
<dbReference type="InterPro" id="IPR036890">
    <property type="entry name" value="HATPase_C_sf"/>
</dbReference>
<keyword evidence="6" id="KW-0808">Transferase</keyword>
<comment type="caution">
    <text evidence="19">The sequence shown here is derived from an EMBL/GenBank/DDBJ whole genome shotgun (WGS) entry which is preliminary data.</text>
</comment>
<keyword evidence="8 19" id="KW-0418">Kinase</keyword>
<evidence type="ECO:0000256" key="9">
    <source>
        <dbReference type="ARBA" id="ARBA00022840"/>
    </source>
</evidence>
<keyword evidence="4" id="KW-0145">Chemotaxis</keyword>
<dbReference type="RefSeq" id="WP_022636748.1">
    <property type="nucleotide sequence ID" value="NZ_ASJR01000009.1"/>
</dbReference>
<dbReference type="Pfam" id="PF02895">
    <property type="entry name" value="H-kinase_dim"/>
    <property type="match status" value="1"/>
</dbReference>
<dbReference type="GO" id="GO:0000155">
    <property type="term" value="F:phosphorelay sensor kinase activity"/>
    <property type="evidence" value="ECO:0007669"/>
    <property type="project" value="InterPro"/>
</dbReference>
<dbReference type="PROSITE" id="PS50109">
    <property type="entry name" value="HIS_KIN"/>
    <property type="match status" value="1"/>
</dbReference>
<proteinExistence type="predicted"/>
<dbReference type="GO" id="GO:0005737">
    <property type="term" value="C:cytoplasm"/>
    <property type="evidence" value="ECO:0007669"/>
    <property type="project" value="InterPro"/>
</dbReference>
<dbReference type="InterPro" id="IPR008207">
    <property type="entry name" value="Sig_transdc_His_kin_Hpt_dom"/>
</dbReference>
<dbReference type="PROSITE" id="PS50110">
    <property type="entry name" value="RESPONSE_REGULATORY"/>
    <property type="match status" value="1"/>
</dbReference>
<accession>U7D5Q7</accession>
<feature type="domain" description="HPt" evidence="18">
    <location>
        <begin position="1"/>
        <end position="107"/>
    </location>
</feature>
<dbReference type="SUPFAM" id="SSF47226">
    <property type="entry name" value="Histidine-containing phosphotransfer domain, HPT domain"/>
    <property type="match status" value="1"/>
</dbReference>
<feature type="modified residue" description="Phosphohistidine" evidence="12">
    <location>
        <position position="50"/>
    </location>
</feature>
<dbReference type="Pfam" id="PF01584">
    <property type="entry name" value="CheW"/>
    <property type="match status" value="3"/>
</dbReference>
<sequence length="1021" mass="113736">MGQQEEELVQLFIEESREYLHQVEQLLLDLEEEDSPTGTEEINELFRAIHTIKGGAGFFSMEKVHALAHTMENILGDLREHKYALTESLISALLAGTDTLGSLLESPEDAGDISIEELVNTLMTLQNESLSQETSSTPHTEQVLQLKTAQGVVLFEIPAKKIMTAQKEEPCLYFFYYDLALENSEEKEKQWRENIASLVTILSSCCSTETTPDQGTREFFVGATVLEPNLFAEALSLPQTQVETITTHRFAALSEIPHDYMLEYSTEAPKTKPVKKKTHKGKSTPQGNNAPRPKGRAEDTSIRIHLSTIDTLLNLTAELVLTRNELLSTVEKEQHSPITHTASRLNTITSELQDTVLKTRLQPLGVVFDKFKRIVRDLSKKVGKEVSLRIDGAEVELDRTIIETIGDPLTHLVRNALDHGIESPDIRQQQGKPREGTLHISATRETDLIRLSIRDDGAGMDPVKIATAAVEKGVATREECDRMSEEELRFLIFRPGFSTAAEITDISGRGVGMDVVYRTITSVGGKLSLESSPNAGTTVTIKLPLLLSIMPCLTVKTQGEIFAIPQKNILTIMRIPPAERAQKIYTIGDGAVVSWEDTLIPLARLSDILGIPPAEIRTAPGEVLTDRRQRIADRRSEDLTEHRDAKPIREMRTQGKERRRAPASFLHIVIVQTETSLYGLVVDSLGDSEEIVVKPLGYHIKQAPYYSGATLLGNGETALILNIDSIQRSPHISNEQNSIQQISRPRDEESLPKDTHAILTVSHEGDATNYAVPMDLIQRIHPVKRSDIESLGSRRVISYEGKTVPLITPDMVLDTPPLPESSRYHILLFEMTGLRVGLMVSEIHDIEYVRGEIDAHAYVQKGIMGTLSIQGKTTAIIDLYQMVKYGCPDLIRDESLPRTTEKHTVLIAEDSAFFRAQLESIAEELNYDKIVVEDGQRAIEILRENDAIDLILTDIEMPRVDGLQLAKEARKLPSYKNTPIIACTTLSAPSDQRSGIEAGITEYLIKIDKSQIIETCQKYLP</sequence>
<evidence type="ECO:0000256" key="2">
    <source>
        <dbReference type="ARBA" id="ARBA00012438"/>
    </source>
</evidence>
<dbReference type="Gene3D" id="1.10.287.560">
    <property type="entry name" value="Histidine kinase CheA-like, homodimeric domain"/>
    <property type="match status" value="1"/>
</dbReference>
<evidence type="ECO:0000313" key="19">
    <source>
        <dbReference type="EMBL" id="ERP31829.1"/>
    </source>
</evidence>
<dbReference type="Proteomes" id="UP000017148">
    <property type="component" value="Unassembled WGS sequence"/>
</dbReference>
<evidence type="ECO:0000259" key="16">
    <source>
        <dbReference type="PROSITE" id="PS50110"/>
    </source>
</evidence>
<dbReference type="InterPro" id="IPR036097">
    <property type="entry name" value="HisK_dim/P_sf"/>
</dbReference>
<dbReference type="InterPro" id="IPR037006">
    <property type="entry name" value="CheA-like_homodim_sf"/>
</dbReference>
<evidence type="ECO:0000259" key="15">
    <source>
        <dbReference type="PROSITE" id="PS50109"/>
    </source>
</evidence>
<dbReference type="CDD" id="cd00088">
    <property type="entry name" value="HPT"/>
    <property type="match status" value="1"/>
</dbReference>
<dbReference type="PROSITE" id="PS50894">
    <property type="entry name" value="HPT"/>
    <property type="match status" value="1"/>
</dbReference>
<dbReference type="Pfam" id="PF02518">
    <property type="entry name" value="HATPase_c"/>
    <property type="match status" value="1"/>
</dbReference>
<feature type="domain" description="Histidine kinase" evidence="15">
    <location>
        <begin position="301"/>
        <end position="547"/>
    </location>
</feature>
<dbReference type="FunFam" id="3.30.565.10:FF:000016">
    <property type="entry name" value="Chemotaxis protein CheA, putative"/>
    <property type="match status" value="1"/>
</dbReference>
<dbReference type="Gene3D" id="1.20.120.160">
    <property type="entry name" value="HPT domain"/>
    <property type="match status" value="1"/>
</dbReference>
<evidence type="ECO:0000256" key="13">
    <source>
        <dbReference type="PROSITE-ProRule" id="PRU00169"/>
    </source>
</evidence>
<dbReference type="Gene3D" id="3.40.50.2300">
    <property type="match status" value="1"/>
</dbReference>
<dbReference type="Gene3D" id="3.30.565.10">
    <property type="entry name" value="Histidine kinase-like ATPase, C-terminal domain"/>
    <property type="match status" value="1"/>
</dbReference>
<evidence type="ECO:0000256" key="8">
    <source>
        <dbReference type="ARBA" id="ARBA00022777"/>
    </source>
</evidence>
<comment type="function">
    <text evidence="11">Involved in the transmission of sensory signals from the chemoreceptors to the flagellar motors. CheA is autophosphorylated; it can transfer its phosphate group to either CheB or CheY.</text>
</comment>
<dbReference type="PROSITE" id="PS50851">
    <property type="entry name" value="CHEW"/>
    <property type="match status" value="1"/>
</dbReference>
<keyword evidence="7" id="KW-0547">Nucleotide-binding</keyword>
<dbReference type="SMART" id="SM01231">
    <property type="entry name" value="H-kinase_dim"/>
    <property type="match status" value="1"/>
</dbReference>
<dbReference type="SMART" id="SM00260">
    <property type="entry name" value="CheW"/>
    <property type="match status" value="1"/>
</dbReference>
<organism evidence="19 20">
    <name type="scientific">Chitinivibrio alkaliphilus ACht1</name>
    <dbReference type="NCBI Taxonomy" id="1313304"/>
    <lineage>
        <taxon>Bacteria</taxon>
        <taxon>Pseudomonadati</taxon>
        <taxon>Fibrobacterota</taxon>
        <taxon>Chitinivibrionia</taxon>
        <taxon>Chitinivibrionales</taxon>
        <taxon>Chitinivibrionaceae</taxon>
        <taxon>Chitinivibrio</taxon>
    </lineage>
</organism>
<feature type="modified residue" description="4-aspartylphosphate" evidence="13">
    <location>
        <position position="954"/>
    </location>
</feature>
<feature type="compositionally biased region" description="Basic residues" evidence="14">
    <location>
        <begin position="272"/>
        <end position="282"/>
    </location>
</feature>
<dbReference type="SUPFAM" id="SSF50341">
    <property type="entry name" value="CheW-like"/>
    <property type="match status" value="3"/>
</dbReference>
<dbReference type="EMBL" id="ASJR01000009">
    <property type="protein sequence ID" value="ERP31829.1"/>
    <property type="molecule type" value="Genomic_DNA"/>
</dbReference>
<dbReference type="InterPro" id="IPR001789">
    <property type="entry name" value="Sig_transdc_resp-reg_receiver"/>
</dbReference>
<dbReference type="InterPro" id="IPR051315">
    <property type="entry name" value="Bact_Chemotaxis_CheA"/>
</dbReference>
<dbReference type="Gene3D" id="2.30.30.40">
    <property type="entry name" value="SH3 Domains"/>
    <property type="match status" value="1"/>
</dbReference>
<comment type="catalytic activity">
    <reaction evidence="1">
        <text>ATP + protein L-histidine = ADP + protein N-phospho-L-histidine.</text>
        <dbReference type="EC" id="2.7.13.3"/>
    </reaction>
</comment>
<dbReference type="SUPFAM" id="SSF52172">
    <property type="entry name" value="CheY-like"/>
    <property type="match status" value="1"/>
</dbReference>
<dbReference type="CDD" id="cd16916">
    <property type="entry name" value="HATPase_CheA-like"/>
    <property type="match status" value="1"/>
</dbReference>
<dbReference type="PANTHER" id="PTHR43395:SF10">
    <property type="entry name" value="CHEMOTAXIS PROTEIN CHEA"/>
    <property type="match status" value="1"/>
</dbReference>
<keyword evidence="9" id="KW-0067">ATP-binding</keyword>
<dbReference type="AlphaFoldDB" id="U7D5Q7"/>
<dbReference type="Pfam" id="PF01627">
    <property type="entry name" value="Hpt"/>
    <property type="match status" value="1"/>
</dbReference>
<dbReference type="InterPro" id="IPR036061">
    <property type="entry name" value="CheW-like_dom_sf"/>
</dbReference>
<evidence type="ECO:0000256" key="12">
    <source>
        <dbReference type="PROSITE-ProRule" id="PRU00110"/>
    </source>
</evidence>
<evidence type="ECO:0000256" key="5">
    <source>
        <dbReference type="ARBA" id="ARBA00022553"/>
    </source>
</evidence>
<evidence type="ECO:0000256" key="3">
    <source>
        <dbReference type="ARBA" id="ARBA00021495"/>
    </source>
</evidence>
<feature type="domain" description="Response regulatory" evidence="16">
    <location>
        <begin position="904"/>
        <end position="1021"/>
    </location>
</feature>
<evidence type="ECO:0000313" key="20">
    <source>
        <dbReference type="Proteomes" id="UP000017148"/>
    </source>
</evidence>
<gene>
    <name evidence="19" type="ORF">CALK_1276</name>
</gene>
<dbReference type="InterPro" id="IPR004358">
    <property type="entry name" value="Sig_transdc_His_kin-like_C"/>
</dbReference>
<dbReference type="SUPFAM" id="SSF55874">
    <property type="entry name" value="ATPase domain of HSP90 chaperone/DNA topoisomerase II/histidine kinase"/>
    <property type="match status" value="1"/>
</dbReference>
<dbReference type="eggNOG" id="COG0643">
    <property type="taxonomic scope" value="Bacteria"/>
</dbReference>
<dbReference type="OrthoDB" id="9803176at2"/>
<keyword evidence="5 13" id="KW-0597">Phosphoprotein</keyword>
<dbReference type="PANTHER" id="PTHR43395">
    <property type="entry name" value="SENSOR HISTIDINE KINASE CHEA"/>
    <property type="match status" value="1"/>
</dbReference>
<evidence type="ECO:0000256" key="14">
    <source>
        <dbReference type="SAM" id="MobiDB-lite"/>
    </source>
</evidence>
<evidence type="ECO:0000256" key="10">
    <source>
        <dbReference type="ARBA" id="ARBA00023012"/>
    </source>
</evidence>
<feature type="domain" description="CheW-like" evidence="17">
    <location>
        <begin position="549"/>
        <end position="732"/>
    </location>
</feature>
<dbReference type="STRING" id="1313304.CALK_1276"/>
<dbReference type="InterPro" id="IPR004105">
    <property type="entry name" value="CheA-like_dim"/>
</dbReference>
<feature type="region of interest" description="Disordered" evidence="14">
    <location>
        <begin position="266"/>
        <end position="299"/>
    </location>
</feature>
<evidence type="ECO:0000256" key="1">
    <source>
        <dbReference type="ARBA" id="ARBA00000085"/>
    </source>
</evidence>
<evidence type="ECO:0000256" key="7">
    <source>
        <dbReference type="ARBA" id="ARBA00022741"/>
    </source>
</evidence>
<dbReference type="InterPro" id="IPR036641">
    <property type="entry name" value="HPT_dom_sf"/>
</dbReference>
<dbReference type="Gene3D" id="2.40.50.180">
    <property type="entry name" value="CheA-289, Domain 4"/>
    <property type="match status" value="1"/>
</dbReference>
<evidence type="ECO:0000259" key="18">
    <source>
        <dbReference type="PROSITE" id="PS50894"/>
    </source>
</evidence>
<reference evidence="19 20" key="1">
    <citation type="journal article" date="2013" name="Environ. Microbiol.">
        <title>Genome analysis of Chitinivibrio alkaliphilus gen. nov., sp. nov., a novel extremely haloalkaliphilic anaerobic chitinolytic bacterium from the candidate phylum Termite Group 3.</title>
        <authorList>
            <person name="Sorokin D.Y."/>
            <person name="Gumerov V.M."/>
            <person name="Rakitin A.L."/>
            <person name="Beletsky A.V."/>
            <person name="Damste J.S."/>
            <person name="Muyzer G."/>
            <person name="Mardanov A.V."/>
            <person name="Ravin N.V."/>
        </authorList>
    </citation>
    <scope>NUCLEOTIDE SEQUENCE [LARGE SCALE GENOMIC DNA]</scope>
    <source>
        <strain evidence="19 20">ACht1</strain>
    </source>
</reference>
<evidence type="ECO:0000259" key="17">
    <source>
        <dbReference type="PROSITE" id="PS50851"/>
    </source>
</evidence>
<keyword evidence="10" id="KW-0902">Two-component regulatory system</keyword>
<dbReference type="SMART" id="SM00387">
    <property type="entry name" value="HATPase_c"/>
    <property type="match status" value="1"/>
</dbReference>
<dbReference type="InterPro" id="IPR002545">
    <property type="entry name" value="CheW-lke_dom"/>
</dbReference>
<dbReference type="InterPro" id="IPR011006">
    <property type="entry name" value="CheY-like_superfamily"/>
</dbReference>
<dbReference type="InterPro" id="IPR005467">
    <property type="entry name" value="His_kinase_dom"/>
</dbReference>
<dbReference type="GO" id="GO:0006935">
    <property type="term" value="P:chemotaxis"/>
    <property type="evidence" value="ECO:0007669"/>
    <property type="project" value="InterPro"/>
</dbReference>
<dbReference type="SMART" id="SM00448">
    <property type="entry name" value="REC"/>
    <property type="match status" value="1"/>
</dbReference>
<keyword evidence="20" id="KW-1185">Reference proteome</keyword>
<dbReference type="PATRIC" id="fig|1313304.3.peg.1220"/>
<evidence type="ECO:0000256" key="6">
    <source>
        <dbReference type="ARBA" id="ARBA00022679"/>
    </source>
</evidence>